<dbReference type="EMBL" id="BAAAQD010000020">
    <property type="protein sequence ID" value="GAA1548661.1"/>
    <property type="molecule type" value="Genomic_DNA"/>
</dbReference>
<evidence type="ECO:0000313" key="1">
    <source>
        <dbReference type="EMBL" id="GAA1548661.1"/>
    </source>
</evidence>
<gene>
    <name evidence="1" type="ORF">GCM10009827_081240</name>
</gene>
<keyword evidence="2" id="KW-1185">Reference proteome</keyword>
<protein>
    <recommendedName>
        <fullName evidence="3">Secreted protein</fullName>
    </recommendedName>
</protein>
<evidence type="ECO:0000313" key="2">
    <source>
        <dbReference type="Proteomes" id="UP001501470"/>
    </source>
</evidence>
<organism evidence="1 2">
    <name type="scientific">Dactylosporangium maewongense</name>
    <dbReference type="NCBI Taxonomy" id="634393"/>
    <lineage>
        <taxon>Bacteria</taxon>
        <taxon>Bacillati</taxon>
        <taxon>Actinomycetota</taxon>
        <taxon>Actinomycetes</taxon>
        <taxon>Micromonosporales</taxon>
        <taxon>Micromonosporaceae</taxon>
        <taxon>Dactylosporangium</taxon>
    </lineage>
</organism>
<proteinExistence type="predicted"/>
<dbReference type="Proteomes" id="UP001501470">
    <property type="component" value="Unassembled WGS sequence"/>
</dbReference>
<sequence length="93" mass="10160">MALESCLIVATALAWRCTVVSAPRFRDRQERLTSAASRRLADMTRPAAHRVVRCGPSASIPGYFPPPARNATQASLIRSACPAVNMFMHESCE</sequence>
<comment type="caution">
    <text evidence="1">The sequence shown here is derived from an EMBL/GenBank/DDBJ whole genome shotgun (WGS) entry which is preliminary data.</text>
</comment>
<name>A0ABN2BZ77_9ACTN</name>
<accession>A0ABN2BZ77</accession>
<evidence type="ECO:0008006" key="3">
    <source>
        <dbReference type="Google" id="ProtNLM"/>
    </source>
</evidence>
<reference evidence="1 2" key="1">
    <citation type="journal article" date="2019" name="Int. J. Syst. Evol. Microbiol.">
        <title>The Global Catalogue of Microorganisms (GCM) 10K type strain sequencing project: providing services to taxonomists for standard genome sequencing and annotation.</title>
        <authorList>
            <consortium name="The Broad Institute Genomics Platform"/>
            <consortium name="The Broad Institute Genome Sequencing Center for Infectious Disease"/>
            <person name="Wu L."/>
            <person name="Ma J."/>
        </authorList>
    </citation>
    <scope>NUCLEOTIDE SEQUENCE [LARGE SCALE GENOMIC DNA]</scope>
    <source>
        <strain evidence="1 2">JCM 15933</strain>
    </source>
</reference>